<dbReference type="EMBL" id="JAEVLS010000006">
    <property type="protein sequence ID" value="MBM0107806.1"/>
    <property type="molecule type" value="Genomic_DNA"/>
</dbReference>
<keyword evidence="3" id="KW-1185">Reference proteome</keyword>
<keyword evidence="1" id="KW-0472">Membrane</keyword>
<accession>A0ABS1X3J6</accession>
<evidence type="ECO:0000313" key="2">
    <source>
        <dbReference type="EMBL" id="MBM0107806.1"/>
    </source>
</evidence>
<feature type="transmembrane region" description="Helical" evidence="1">
    <location>
        <begin position="112"/>
        <end position="129"/>
    </location>
</feature>
<keyword evidence="1" id="KW-0812">Transmembrane</keyword>
<organism evidence="2 3">
    <name type="scientific">Steroidobacter gossypii</name>
    <dbReference type="NCBI Taxonomy" id="2805490"/>
    <lineage>
        <taxon>Bacteria</taxon>
        <taxon>Pseudomonadati</taxon>
        <taxon>Pseudomonadota</taxon>
        <taxon>Gammaproteobacteria</taxon>
        <taxon>Steroidobacterales</taxon>
        <taxon>Steroidobacteraceae</taxon>
        <taxon>Steroidobacter</taxon>
    </lineage>
</organism>
<feature type="transmembrane region" description="Helical" evidence="1">
    <location>
        <begin position="81"/>
        <end position="100"/>
    </location>
</feature>
<feature type="transmembrane region" description="Helical" evidence="1">
    <location>
        <begin position="7"/>
        <end position="27"/>
    </location>
</feature>
<keyword evidence="1" id="KW-1133">Transmembrane helix</keyword>
<feature type="transmembrane region" description="Helical" evidence="1">
    <location>
        <begin position="47"/>
        <end position="69"/>
    </location>
</feature>
<proteinExistence type="predicted"/>
<sequence length="139" mass="14799">MNIQTFARIFGIVFLVVGIGGFIPGITQPHDHPGLVLEAASGMELGLFPVNALHNIVHILFGVWGLFAAGSFSAARTYARVVAIAYALLMIMGLIPATNTTFGLVPIYGHDIWLHALLAAVAAYFGFAYRETSPAAART</sequence>
<evidence type="ECO:0000313" key="3">
    <source>
        <dbReference type="Proteomes" id="UP000661077"/>
    </source>
</evidence>
<protein>
    <submittedName>
        <fullName evidence="2">DUF4383 domain-containing protein</fullName>
    </submittedName>
</protein>
<reference evidence="2 3" key="1">
    <citation type="journal article" date="2021" name="Int. J. Syst. Evol. Microbiol.">
        <title>Steroidobacter gossypii sp. nov., isolated from soil of cotton cropping field.</title>
        <authorList>
            <person name="Huang R."/>
            <person name="Yang S."/>
            <person name="Zhen C."/>
            <person name="Liu W."/>
        </authorList>
    </citation>
    <scope>NUCLEOTIDE SEQUENCE [LARGE SCALE GENOMIC DNA]</scope>
    <source>
        <strain evidence="2 3">S1-65</strain>
    </source>
</reference>
<dbReference type="Proteomes" id="UP000661077">
    <property type="component" value="Unassembled WGS sequence"/>
</dbReference>
<dbReference type="Pfam" id="PF14325">
    <property type="entry name" value="DUF4383"/>
    <property type="match status" value="1"/>
</dbReference>
<comment type="caution">
    <text evidence="2">The sequence shown here is derived from an EMBL/GenBank/DDBJ whole genome shotgun (WGS) entry which is preliminary data.</text>
</comment>
<name>A0ABS1X3J6_9GAMM</name>
<evidence type="ECO:0000256" key="1">
    <source>
        <dbReference type="SAM" id="Phobius"/>
    </source>
</evidence>
<gene>
    <name evidence="2" type="ORF">JM946_23980</name>
</gene>
<dbReference type="RefSeq" id="WP_203169921.1">
    <property type="nucleotide sequence ID" value="NZ_JAEVLS010000006.1"/>
</dbReference>